<dbReference type="eggNOG" id="ENOG502S3AF">
    <property type="taxonomic scope" value="Eukaryota"/>
</dbReference>
<evidence type="ECO:0008006" key="5">
    <source>
        <dbReference type="Google" id="ProtNLM"/>
    </source>
</evidence>
<dbReference type="GeneID" id="22577898"/>
<dbReference type="RefSeq" id="XP_010701843.1">
    <property type="nucleotide sequence ID" value="XM_010703541.1"/>
</dbReference>
<evidence type="ECO:0000256" key="1">
    <source>
        <dbReference type="SAM" id="Coils"/>
    </source>
</evidence>
<accession>A0A088RY00</accession>
<dbReference type="PRINTS" id="PR01854">
    <property type="entry name" value="BR22PROTEIN"/>
</dbReference>
<evidence type="ECO:0000256" key="2">
    <source>
        <dbReference type="SAM" id="MobiDB-lite"/>
    </source>
</evidence>
<feature type="region of interest" description="Disordered" evidence="2">
    <location>
        <begin position="124"/>
        <end position="154"/>
    </location>
</feature>
<dbReference type="KEGG" id="lpan:LPMP_321570"/>
<name>A0A088RY00_LEIPA</name>
<dbReference type="AlphaFoldDB" id="A0A088RY00"/>
<feature type="coiled-coil region" evidence="1">
    <location>
        <begin position="30"/>
        <end position="81"/>
    </location>
</feature>
<sequence>MSQGGSRRKVYGFKAERQAFFSKNVRQTFLEEGRRKKDEERARMEAYRKLCKEEGIVSKRLEDYDRTRKSATEELSSILEQVDYDQSLTNNEKKKRKYNLKRKFSATTVNDLIDKKQKHYNAVSGMEEVQRKRQKEREEKQQARLEREQEKRACVQARKSRNTLFAKRTKKGQPVMSSRIESLLQKIGKQ</sequence>
<gene>
    <name evidence="3" type="ORF">LPMP_321570</name>
</gene>
<proteinExistence type="predicted"/>
<dbReference type="VEuPathDB" id="TriTrypDB:LPAL13_320021300"/>
<evidence type="ECO:0000313" key="3">
    <source>
        <dbReference type="EMBL" id="AIO01043.1"/>
    </source>
</evidence>
<keyword evidence="4" id="KW-1185">Reference proteome</keyword>
<dbReference type="Pfam" id="PF08524">
    <property type="entry name" value="rRNA_processing"/>
    <property type="match status" value="1"/>
</dbReference>
<reference evidence="3 4" key="1">
    <citation type="journal article" date="2015" name="Sci. Rep.">
        <title>The genome of Leishmania panamensis: insights into genomics of the L. (Viannia) subgenus.</title>
        <authorList>
            <person name="Llanes A."/>
            <person name="Restrepo C.M."/>
            <person name="Vecchio G.D."/>
            <person name="Anguizola F.J."/>
            <person name="Lleonart R."/>
        </authorList>
    </citation>
    <scope>NUCLEOTIDE SEQUENCE [LARGE SCALE GENOMIC DNA]</scope>
    <source>
        <strain evidence="3 4">MHOM/PA/94/PSC-1</strain>
    </source>
</reference>
<dbReference type="InterPro" id="IPR013730">
    <property type="entry name" value="Fyv7/TAP26"/>
</dbReference>
<organism evidence="3 4">
    <name type="scientific">Leishmania panamensis</name>
    <dbReference type="NCBI Taxonomy" id="5679"/>
    <lineage>
        <taxon>Eukaryota</taxon>
        <taxon>Discoba</taxon>
        <taxon>Euglenozoa</taxon>
        <taxon>Kinetoplastea</taxon>
        <taxon>Metakinetoplastina</taxon>
        <taxon>Trypanosomatida</taxon>
        <taxon>Trypanosomatidae</taxon>
        <taxon>Leishmaniinae</taxon>
        <taxon>Leishmania</taxon>
        <taxon>Leishmania guyanensis species complex</taxon>
    </lineage>
</organism>
<keyword evidence="1" id="KW-0175">Coiled coil</keyword>
<dbReference type="GO" id="GO:0005634">
    <property type="term" value="C:nucleus"/>
    <property type="evidence" value="ECO:0007669"/>
    <property type="project" value="TreeGrafter"/>
</dbReference>
<dbReference type="EMBL" id="CP009401">
    <property type="protein sequence ID" value="AIO01043.1"/>
    <property type="molecule type" value="Genomic_DNA"/>
</dbReference>
<feature type="compositionally biased region" description="Basic and acidic residues" evidence="2">
    <location>
        <begin position="128"/>
        <end position="153"/>
    </location>
</feature>
<dbReference type="PANTHER" id="PTHR15657">
    <property type="entry name" value="THYROID TRANSCRIPTION FACTOR 1-ASSOCIATED PROTEIN 26"/>
    <property type="match status" value="1"/>
</dbReference>
<dbReference type="PANTHER" id="PTHR15657:SF1">
    <property type="entry name" value="THYROID TRANSCRIPTION FACTOR 1-ASSOCIATED PROTEIN 26"/>
    <property type="match status" value="1"/>
</dbReference>
<dbReference type="VEuPathDB" id="TriTrypDB:LPMP_321570"/>
<evidence type="ECO:0000313" key="4">
    <source>
        <dbReference type="Proteomes" id="UP000063063"/>
    </source>
</evidence>
<dbReference type="OrthoDB" id="277334at2759"/>
<protein>
    <recommendedName>
        <fullName evidence="5">rRNA processing protein</fullName>
    </recommendedName>
</protein>
<dbReference type="Proteomes" id="UP000063063">
    <property type="component" value="Chromosome 32"/>
</dbReference>